<dbReference type="InterPro" id="IPR030382">
    <property type="entry name" value="MeTrfase_TRM5/TYW2"/>
</dbReference>
<comment type="caution">
    <text evidence="5">The sequence shown here is derived from an EMBL/GenBank/DDBJ whole genome shotgun (WGS) entry which is preliminary data.</text>
</comment>
<dbReference type="Pfam" id="PF25133">
    <property type="entry name" value="TYW2_N_2"/>
    <property type="match status" value="1"/>
</dbReference>
<sequence>MSELAVVVPRAETESVLDSLAAAGLYDDTRSIQPHGEGVAIPVTDAPDGYETVRVDLPPRNRDLRELLAGRGWSDADLDRLPTSWAVVGSCLLVQGDDFPDPAAVGDALLELHGEADTVLVSHGIAGDQREPDVEVIAGTGDTEVVHTEHGTKYALDLARVMFSPGNQAERARMGEVVAAGERVFDMFAGIGYFTLPMARAGADVTAAEINPEAYRYLVENAVLNGVQDRLSAFRADCRDVDVLADRVVMGYYDAPDYLDTTLAALDSGVVHLHATAPTDDPWTEPVAALEAAAGERLVEILDRRVVKSHAPGVDHVVVDARIGE</sequence>
<keyword evidence="1" id="KW-0808">Transferase</keyword>
<evidence type="ECO:0000313" key="5">
    <source>
        <dbReference type="EMBL" id="RNJ25326.1"/>
    </source>
</evidence>
<dbReference type="GO" id="GO:0005737">
    <property type="term" value="C:cytoplasm"/>
    <property type="evidence" value="ECO:0007669"/>
    <property type="project" value="TreeGrafter"/>
</dbReference>
<dbReference type="InterPro" id="IPR056743">
    <property type="entry name" value="TRM5-TYW2-like_MTfase"/>
</dbReference>
<dbReference type="Pfam" id="PF02475">
    <property type="entry name" value="TRM5-TYW2_MTfase"/>
    <property type="match status" value="1"/>
</dbReference>
<dbReference type="Gene3D" id="3.30.300.110">
    <property type="entry name" value="Met-10+ protein-like domains"/>
    <property type="match status" value="1"/>
</dbReference>
<organism evidence="5 6">
    <name type="scientific">Halosegnis longus</name>
    <dbReference type="NCBI Taxonomy" id="2216012"/>
    <lineage>
        <taxon>Archaea</taxon>
        <taxon>Methanobacteriati</taxon>
        <taxon>Methanobacteriota</taxon>
        <taxon>Stenosarchaea group</taxon>
        <taxon>Halobacteria</taxon>
        <taxon>Halobacteriales</taxon>
        <taxon>Natronomonadaceae</taxon>
        <taxon>Halosegnis</taxon>
    </lineage>
</organism>
<dbReference type="PANTHER" id="PTHR23245:SF41">
    <property type="entry name" value="TRNA(PHE) (4-DEMETHYLWYOSINE(37)-C(7)) AMINOCARBOXYPROPYLTRANSFERASE"/>
    <property type="match status" value="1"/>
</dbReference>
<reference evidence="5 6" key="1">
    <citation type="submission" date="2018-11" db="EMBL/GenBank/DDBJ databases">
        <title>Genome sequences of Natronomonas sp. CBA1133.</title>
        <authorList>
            <person name="Roh S.W."/>
            <person name="Cha I.-T."/>
        </authorList>
    </citation>
    <scope>NUCLEOTIDE SEQUENCE [LARGE SCALE GENOMIC DNA]</scope>
    <source>
        <strain evidence="5 6">CBA1133</strain>
    </source>
</reference>
<keyword evidence="3" id="KW-0819">tRNA processing</keyword>
<evidence type="ECO:0000256" key="1">
    <source>
        <dbReference type="ARBA" id="ARBA00022679"/>
    </source>
</evidence>
<dbReference type="EMBL" id="RJJC01000001">
    <property type="protein sequence ID" value="RNJ25326.1"/>
    <property type="molecule type" value="Genomic_DNA"/>
</dbReference>
<keyword evidence="6" id="KW-1185">Reference proteome</keyword>
<keyword evidence="5" id="KW-0489">Methyltransferase</keyword>
<dbReference type="PANTHER" id="PTHR23245">
    <property type="entry name" value="TRNA METHYLTRANSFERASE"/>
    <property type="match status" value="1"/>
</dbReference>
<evidence type="ECO:0000256" key="2">
    <source>
        <dbReference type="ARBA" id="ARBA00022691"/>
    </source>
</evidence>
<dbReference type="InterPro" id="IPR029063">
    <property type="entry name" value="SAM-dependent_MTases_sf"/>
</dbReference>
<name>A0AAJ4UUV4_9EURY</name>
<dbReference type="GO" id="GO:0008175">
    <property type="term" value="F:tRNA methyltransferase activity"/>
    <property type="evidence" value="ECO:0007669"/>
    <property type="project" value="TreeGrafter"/>
</dbReference>
<gene>
    <name evidence="5" type="ORF">Nmn1133_00475</name>
</gene>
<dbReference type="SUPFAM" id="SSF53335">
    <property type="entry name" value="S-adenosyl-L-methionine-dependent methyltransferases"/>
    <property type="match status" value="1"/>
</dbReference>
<dbReference type="InterPro" id="IPR056744">
    <property type="entry name" value="TRM5/TYW2-like_N"/>
</dbReference>
<dbReference type="RefSeq" id="WP_123123586.1">
    <property type="nucleotide sequence ID" value="NZ_QKNW01000001.1"/>
</dbReference>
<dbReference type="AlphaFoldDB" id="A0AAJ4UUV4"/>
<dbReference type="Proteomes" id="UP000270581">
    <property type="component" value="Unassembled WGS sequence"/>
</dbReference>
<keyword evidence="2" id="KW-0949">S-adenosyl-L-methionine</keyword>
<evidence type="ECO:0000259" key="4">
    <source>
        <dbReference type="PROSITE" id="PS51684"/>
    </source>
</evidence>
<proteinExistence type="predicted"/>
<dbReference type="PROSITE" id="PS51684">
    <property type="entry name" value="SAM_MT_TRM5_TYW2"/>
    <property type="match status" value="1"/>
</dbReference>
<dbReference type="GO" id="GO:0030488">
    <property type="term" value="P:tRNA methylation"/>
    <property type="evidence" value="ECO:0007669"/>
    <property type="project" value="TreeGrafter"/>
</dbReference>
<feature type="domain" description="SAM-dependent methyltransferase TRM5/TYW2-type" evidence="4">
    <location>
        <begin position="85"/>
        <end position="325"/>
    </location>
</feature>
<dbReference type="CDD" id="cd02440">
    <property type="entry name" value="AdoMet_MTases"/>
    <property type="match status" value="1"/>
</dbReference>
<accession>A0AAJ4UUV4</accession>
<dbReference type="Gene3D" id="3.30.70.2580">
    <property type="match status" value="1"/>
</dbReference>
<evidence type="ECO:0000313" key="6">
    <source>
        <dbReference type="Proteomes" id="UP000270581"/>
    </source>
</evidence>
<protein>
    <submittedName>
        <fullName evidence="5">Class I SAM-dependent methyltransferase family protein</fullName>
    </submittedName>
</protein>
<evidence type="ECO:0000256" key="3">
    <source>
        <dbReference type="ARBA" id="ARBA00022694"/>
    </source>
</evidence>
<dbReference type="Gene3D" id="3.40.50.150">
    <property type="entry name" value="Vaccinia Virus protein VP39"/>
    <property type="match status" value="1"/>
</dbReference>